<dbReference type="Pfam" id="PF10017">
    <property type="entry name" value="Methyltransf_33"/>
    <property type="match status" value="1"/>
</dbReference>
<proteinExistence type="predicted"/>
<dbReference type="InterPro" id="IPR019257">
    <property type="entry name" value="MeTrfase_dom"/>
</dbReference>
<dbReference type="EMBL" id="BAABWN010000001">
    <property type="protein sequence ID" value="GAA6166444.1"/>
    <property type="molecule type" value="Genomic_DNA"/>
</dbReference>
<dbReference type="InterPro" id="IPR051128">
    <property type="entry name" value="EgtD_Methyltrsf_superfamily"/>
</dbReference>
<comment type="caution">
    <text evidence="4">The sequence shown here is derived from an EMBL/GenBank/DDBJ whole genome shotgun (WGS) entry which is preliminary data.</text>
</comment>
<keyword evidence="1" id="KW-0489">Methyltransferase</keyword>
<dbReference type="PANTHER" id="PTHR43397:SF1">
    <property type="entry name" value="ERGOTHIONEINE BIOSYNTHESIS PROTEIN 1"/>
    <property type="match status" value="1"/>
</dbReference>
<organism evidence="4 5">
    <name type="scientific">Sessilibacter corallicola</name>
    <dbReference type="NCBI Taxonomy" id="2904075"/>
    <lineage>
        <taxon>Bacteria</taxon>
        <taxon>Pseudomonadati</taxon>
        <taxon>Pseudomonadota</taxon>
        <taxon>Gammaproteobacteria</taxon>
        <taxon>Cellvibrionales</taxon>
        <taxon>Cellvibrionaceae</taxon>
        <taxon>Sessilibacter</taxon>
    </lineage>
</organism>
<dbReference type="InterPro" id="IPR035094">
    <property type="entry name" value="EgtD"/>
</dbReference>
<dbReference type="Proteomes" id="UP001465153">
    <property type="component" value="Unassembled WGS sequence"/>
</dbReference>
<gene>
    <name evidence="4" type="primary">egtD</name>
    <name evidence="4" type="ORF">NBRC116591_02540</name>
</gene>
<dbReference type="RefSeq" id="WP_353301381.1">
    <property type="nucleotide sequence ID" value="NZ_BAABWN010000001.1"/>
</dbReference>
<reference evidence="4 5" key="1">
    <citation type="submission" date="2024-04" db="EMBL/GenBank/DDBJ databases">
        <title>Draft genome sequence of Sessilibacter corallicola NBRC 116591.</title>
        <authorList>
            <person name="Miyakawa T."/>
            <person name="Kusuya Y."/>
            <person name="Miura T."/>
        </authorList>
    </citation>
    <scope>NUCLEOTIDE SEQUENCE [LARGE SCALE GENOMIC DNA]</scope>
    <source>
        <strain evidence="4 5">KU-00831-HH</strain>
    </source>
</reference>
<dbReference type="NCBIfam" id="TIGR03438">
    <property type="entry name" value="egtD_ergothio"/>
    <property type="match status" value="1"/>
</dbReference>
<dbReference type="PIRSF" id="PIRSF018005">
    <property type="entry name" value="UCP018005"/>
    <property type="match status" value="1"/>
</dbReference>
<dbReference type="InterPro" id="IPR029063">
    <property type="entry name" value="SAM-dependent_MTases_sf"/>
</dbReference>
<keyword evidence="2" id="KW-0808">Transferase</keyword>
<dbReference type="SUPFAM" id="SSF53335">
    <property type="entry name" value="S-adenosyl-L-methionine-dependent methyltransferases"/>
    <property type="match status" value="1"/>
</dbReference>
<dbReference type="InterPro" id="IPR017804">
    <property type="entry name" value="MeTrfase_EgtD-like"/>
</dbReference>
<evidence type="ECO:0000313" key="5">
    <source>
        <dbReference type="Proteomes" id="UP001465153"/>
    </source>
</evidence>
<evidence type="ECO:0000259" key="3">
    <source>
        <dbReference type="Pfam" id="PF10017"/>
    </source>
</evidence>
<dbReference type="PANTHER" id="PTHR43397">
    <property type="entry name" value="ERGOTHIONEINE BIOSYNTHESIS PROTEIN 1"/>
    <property type="match status" value="1"/>
</dbReference>
<dbReference type="Gene3D" id="3.40.50.150">
    <property type="entry name" value="Vaccinia Virus protein VP39"/>
    <property type="match status" value="1"/>
</dbReference>
<sequence>MNASVENQIHFHELHPQSKTHPKEVLEGLKSVRKNLNPKFFYDTKGSELFEVITNLEEYYPTRTERKIFETYSQDIAEVCGIDSIIIEPGSGSCEKIQLLIPNLKPKAYIPIDIAGDFLLDSVNKLAENFPELPIHAVQADFNQLDNLPNELPNGSKLVFYPGSTIGNMEPEKALEFLIKLSEWIGNDGGILLGVDLHKPAHQLNAAYNDQQGVTEAFNLNALDHLNDIFEANFNKENFSHKAFYNEQLYRIEMHLVSDCEQCVEFEGEKIQFDEGESIHTENSYKYTRKQLSSLAADAGLTLKETWLDENELFSVNLLVRA</sequence>
<evidence type="ECO:0000313" key="4">
    <source>
        <dbReference type="EMBL" id="GAA6166444.1"/>
    </source>
</evidence>
<name>A0ABQ0A458_9GAMM</name>
<evidence type="ECO:0000256" key="1">
    <source>
        <dbReference type="ARBA" id="ARBA00022603"/>
    </source>
</evidence>
<evidence type="ECO:0000256" key="2">
    <source>
        <dbReference type="ARBA" id="ARBA00022679"/>
    </source>
</evidence>
<protein>
    <submittedName>
        <fullName evidence="4">L-histidine N(Alpha)-methyltransferase</fullName>
    </submittedName>
</protein>
<feature type="domain" description="Histidine-specific methyltransferase SAM-dependent" evidence="3">
    <location>
        <begin position="23"/>
        <end position="319"/>
    </location>
</feature>
<keyword evidence="5" id="KW-1185">Reference proteome</keyword>
<accession>A0ABQ0A458</accession>